<feature type="domain" description="B5" evidence="14">
    <location>
        <begin position="287"/>
        <end position="363"/>
    </location>
</feature>
<dbReference type="AlphaFoldDB" id="A0A410P6V6"/>
<dbReference type="GO" id="GO:0006432">
    <property type="term" value="P:phenylalanyl-tRNA aminoacylation"/>
    <property type="evidence" value="ECO:0007669"/>
    <property type="project" value="UniProtKB-UniRule"/>
</dbReference>
<dbReference type="EMBL" id="CP019384">
    <property type="protein sequence ID" value="QAT17929.1"/>
    <property type="molecule type" value="Genomic_DNA"/>
</dbReference>
<comment type="subunit">
    <text evidence="2 12">Tetramer of two alpha and two beta subunits.</text>
</comment>
<dbReference type="PROSITE" id="PS51447">
    <property type="entry name" value="FDX_ACB"/>
    <property type="match status" value="1"/>
</dbReference>
<accession>A0A410P6V6</accession>
<dbReference type="InterPro" id="IPR005146">
    <property type="entry name" value="B3/B4_tRNA-bd"/>
</dbReference>
<evidence type="ECO:0000256" key="3">
    <source>
        <dbReference type="ARBA" id="ARBA00022490"/>
    </source>
</evidence>
<dbReference type="SMART" id="SM00874">
    <property type="entry name" value="B5"/>
    <property type="match status" value="1"/>
</dbReference>
<dbReference type="HAMAP" id="MF_00283">
    <property type="entry name" value="Phe_tRNA_synth_beta1"/>
    <property type="match status" value="1"/>
</dbReference>
<evidence type="ECO:0000256" key="10">
    <source>
        <dbReference type="ARBA" id="ARBA00023146"/>
    </source>
</evidence>
<keyword evidence="10 12" id="KW-0030">Aminoacyl-tRNA synthetase</keyword>
<dbReference type="Pfam" id="PF03484">
    <property type="entry name" value="B5"/>
    <property type="match status" value="1"/>
</dbReference>
<dbReference type="GO" id="GO:0003723">
    <property type="term" value="F:RNA binding"/>
    <property type="evidence" value="ECO:0007669"/>
    <property type="project" value="InterPro"/>
</dbReference>
<evidence type="ECO:0000256" key="11">
    <source>
        <dbReference type="ARBA" id="ARBA00049255"/>
    </source>
</evidence>
<dbReference type="PANTHER" id="PTHR10947:SF0">
    <property type="entry name" value="PHENYLALANINE--TRNA LIGASE BETA SUBUNIT"/>
    <property type="match status" value="1"/>
</dbReference>
<dbReference type="RefSeq" id="WP_128700893.1">
    <property type="nucleotide sequence ID" value="NZ_CP019384.1"/>
</dbReference>
<dbReference type="Gene3D" id="3.30.56.10">
    <property type="match status" value="2"/>
</dbReference>
<keyword evidence="16" id="KW-1185">Reference proteome</keyword>
<evidence type="ECO:0000256" key="7">
    <source>
        <dbReference type="ARBA" id="ARBA00022840"/>
    </source>
</evidence>
<keyword evidence="6 12" id="KW-0547">Nucleotide-binding</keyword>
<dbReference type="CDD" id="cd00769">
    <property type="entry name" value="PheRS_beta_core"/>
    <property type="match status" value="1"/>
</dbReference>
<dbReference type="SMART" id="SM00896">
    <property type="entry name" value="FDX-ACB"/>
    <property type="match status" value="1"/>
</dbReference>
<dbReference type="GO" id="GO:0009328">
    <property type="term" value="C:phenylalanine-tRNA ligase complex"/>
    <property type="evidence" value="ECO:0007669"/>
    <property type="project" value="TreeGrafter"/>
</dbReference>
<feature type="binding site" evidence="12">
    <location>
        <position position="341"/>
    </location>
    <ligand>
        <name>Mg(2+)</name>
        <dbReference type="ChEBI" id="CHEBI:18420"/>
        <note>shared with alpha subunit</note>
    </ligand>
</feature>
<protein>
    <recommendedName>
        <fullName evidence="12">Phenylalanine--tRNA ligase beta subunit</fullName>
        <ecNumber evidence="12">6.1.1.20</ecNumber>
    </recommendedName>
    <alternativeName>
        <fullName evidence="12">Phenylalanyl-tRNA synthetase beta subunit</fullName>
        <shortName evidence="12">PheRS</shortName>
    </alternativeName>
</protein>
<dbReference type="Pfam" id="PF17759">
    <property type="entry name" value="tRNA_synthFbeta"/>
    <property type="match status" value="1"/>
</dbReference>
<evidence type="ECO:0000256" key="5">
    <source>
        <dbReference type="ARBA" id="ARBA00022723"/>
    </source>
</evidence>
<proteinExistence type="inferred from homology"/>
<dbReference type="InterPro" id="IPR009061">
    <property type="entry name" value="DNA-bd_dom_put_sf"/>
</dbReference>
<dbReference type="InterPro" id="IPR045864">
    <property type="entry name" value="aa-tRNA-synth_II/BPL/LPL"/>
</dbReference>
<dbReference type="Pfam" id="PF03147">
    <property type="entry name" value="FDX-ACB"/>
    <property type="match status" value="1"/>
</dbReference>
<dbReference type="Proteomes" id="UP000287243">
    <property type="component" value="Chromosome"/>
</dbReference>
<keyword evidence="9 12" id="KW-0648">Protein biosynthesis</keyword>
<name>A0A410P6V6_VELA1</name>
<reference evidence="15 16" key="1">
    <citation type="submission" date="2017-01" db="EMBL/GenBank/DDBJ databases">
        <title>First insights into the biology of 'candidatus Vampirococcus archaeovorus'.</title>
        <authorList>
            <person name="Kizina J."/>
            <person name="Jordan S."/>
            <person name="Stueber K."/>
            <person name="Reinhardt R."/>
            <person name="Harder J."/>
        </authorList>
    </citation>
    <scope>NUCLEOTIDE SEQUENCE [LARGE SCALE GENOMIC DNA]</scope>
    <source>
        <strain evidence="15 16">LiM</strain>
    </source>
</reference>
<evidence type="ECO:0000313" key="15">
    <source>
        <dbReference type="EMBL" id="QAT17929.1"/>
    </source>
</evidence>
<organism evidence="15 16">
    <name type="scientific">Velamenicoccus archaeovorus</name>
    <dbReference type="NCBI Taxonomy" id="1930593"/>
    <lineage>
        <taxon>Bacteria</taxon>
        <taxon>Pseudomonadati</taxon>
        <taxon>Candidatus Omnitrophota</taxon>
        <taxon>Candidatus Velamenicoccus</taxon>
    </lineage>
</organism>
<feature type="binding site" evidence="12">
    <location>
        <position position="351"/>
    </location>
    <ligand>
        <name>Mg(2+)</name>
        <dbReference type="ChEBI" id="CHEBI:18420"/>
        <note>shared with alpha subunit</note>
    </ligand>
</feature>
<evidence type="ECO:0000256" key="4">
    <source>
        <dbReference type="ARBA" id="ARBA00022598"/>
    </source>
</evidence>
<dbReference type="EC" id="6.1.1.20" evidence="12"/>
<dbReference type="Gene3D" id="3.50.40.10">
    <property type="entry name" value="Phenylalanyl-trna Synthetase, Chain B, domain 3"/>
    <property type="match status" value="1"/>
</dbReference>
<keyword evidence="4 12" id="KW-0436">Ligase</keyword>
<evidence type="ECO:0000256" key="8">
    <source>
        <dbReference type="ARBA" id="ARBA00022842"/>
    </source>
</evidence>
<dbReference type="PANTHER" id="PTHR10947">
    <property type="entry name" value="PHENYLALANYL-TRNA SYNTHETASE BETA CHAIN AND LEUCINE-RICH REPEAT-CONTAINING PROTEIN 47"/>
    <property type="match status" value="1"/>
</dbReference>
<dbReference type="InterPro" id="IPR041616">
    <property type="entry name" value="PheRS_beta_core"/>
</dbReference>
<dbReference type="InterPro" id="IPR005147">
    <property type="entry name" value="tRNA_synthase_B5-dom"/>
</dbReference>
<keyword evidence="8 12" id="KW-0460">Magnesium</keyword>
<comment type="subcellular location">
    <subcellularLocation>
        <location evidence="12">Cytoplasm</location>
    </subcellularLocation>
</comment>
<dbReference type="Gene3D" id="3.30.930.10">
    <property type="entry name" value="Bira Bifunctional Protein, Domain 2"/>
    <property type="match status" value="1"/>
</dbReference>
<feature type="binding site" evidence="12">
    <location>
        <position position="350"/>
    </location>
    <ligand>
        <name>Mg(2+)</name>
        <dbReference type="ChEBI" id="CHEBI:18420"/>
        <note>shared with alpha subunit</note>
    </ligand>
</feature>
<dbReference type="Gene3D" id="3.30.70.380">
    <property type="entry name" value="Ferrodoxin-fold anticodon-binding domain"/>
    <property type="match status" value="1"/>
</dbReference>
<evidence type="ECO:0000256" key="1">
    <source>
        <dbReference type="ARBA" id="ARBA00008653"/>
    </source>
</evidence>
<evidence type="ECO:0000256" key="2">
    <source>
        <dbReference type="ARBA" id="ARBA00011209"/>
    </source>
</evidence>
<dbReference type="InterPro" id="IPR045060">
    <property type="entry name" value="Phe-tRNA-ligase_IIc_bsu"/>
</dbReference>
<dbReference type="OrthoDB" id="9805455at2"/>
<evidence type="ECO:0000256" key="9">
    <source>
        <dbReference type="ARBA" id="ARBA00022917"/>
    </source>
</evidence>
<evidence type="ECO:0000259" key="13">
    <source>
        <dbReference type="PROSITE" id="PS51447"/>
    </source>
</evidence>
<comment type="catalytic activity">
    <reaction evidence="11 12">
        <text>tRNA(Phe) + L-phenylalanine + ATP = L-phenylalanyl-tRNA(Phe) + AMP + diphosphate + H(+)</text>
        <dbReference type="Rhea" id="RHEA:19413"/>
        <dbReference type="Rhea" id="RHEA-COMP:9668"/>
        <dbReference type="Rhea" id="RHEA-COMP:9699"/>
        <dbReference type="ChEBI" id="CHEBI:15378"/>
        <dbReference type="ChEBI" id="CHEBI:30616"/>
        <dbReference type="ChEBI" id="CHEBI:33019"/>
        <dbReference type="ChEBI" id="CHEBI:58095"/>
        <dbReference type="ChEBI" id="CHEBI:78442"/>
        <dbReference type="ChEBI" id="CHEBI:78531"/>
        <dbReference type="ChEBI" id="CHEBI:456215"/>
        <dbReference type="EC" id="6.1.1.20"/>
    </reaction>
</comment>
<evidence type="ECO:0000256" key="6">
    <source>
        <dbReference type="ARBA" id="ARBA00022741"/>
    </source>
</evidence>
<dbReference type="SUPFAM" id="SSF56037">
    <property type="entry name" value="PheT/TilS domain"/>
    <property type="match status" value="1"/>
</dbReference>
<keyword evidence="5 12" id="KW-0479">Metal-binding</keyword>
<keyword evidence="3 12" id="KW-0963">Cytoplasm</keyword>
<dbReference type="Pfam" id="PF03483">
    <property type="entry name" value="B3_4"/>
    <property type="match status" value="1"/>
</dbReference>
<dbReference type="InterPro" id="IPR036690">
    <property type="entry name" value="Fdx_antiC-bd_sf"/>
</dbReference>
<sequence>MKVSYSWLKEFVDIKIPPEKLSERLSMAGLTVASLEEAGGDWVYDIEATSNRPDWLSVRGIAREVAALLEIKMRPAPHRALKNSSGADDFSIEIRDEADCRLYYGALVRQVKVGPSPAWLRNRLETLGLRSVNNVVDITNYCLLEYGQPLHAFDFAKIQGASIVVRRARDKEELSLIDGTTKKLTPQVLVIADRHRALAAAGIMGGQESEVSGATKDILLESAVFDPVLIRRGARLLGVTTDASYRFERGVDVPTARMAMERAAGMFCELCAGTLAAVKQSGSAKTRAPQKISYDVGEAREILSLDIKDNEAVRILGHLGFGVHRAGRGKLAIDVPGFRRDVKSKEDITEEIARIYGYDRIPLTHPAIRPFVMERPAVWQLEALVKEQLVRMGLKEIITYSLGSPEDYKKTSLEIAKDALCLENPLSQDCSLLRSTLIPSLLACAASNLNKGNVDFEIFESASVFEGHRETASLGVLLCGNRRSAWDKESQRYSLYDLKGIVEEVIRISGAGPAVLEDAPRPYFEPQMGGCFVVGQKRVAVFGKVAESVRRHWGIKVKKDIYLAEVDIAALAAPAHFRKLFKPLAQTPSVLRDISVLAGPGVRYDRIESLIRKKAEGYLRRVCLADLYQGKELPRASAALTISLEYGREDRTLTDAEINPVHQSVLDGLTGELSLTLR</sequence>
<dbReference type="SUPFAM" id="SSF54991">
    <property type="entry name" value="Anticodon-binding domain of PheRS"/>
    <property type="match status" value="1"/>
</dbReference>
<dbReference type="KEGG" id="vai:BU251_09435"/>
<dbReference type="SUPFAM" id="SSF55681">
    <property type="entry name" value="Class II aaRS and biotin synthetases"/>
    <property type="match status" value="1"/>
</dbReference>
<dbReference type="FunFam" id="3.50.40.10:FF:000001">
    <property type="entry name" value="Phenylalanine--tRNA ligase beta subunit"/>
    <property type="match status" value="1"/>
</dbReference>
<keyword evidence="7 12" id="KW-0067">ATP-binding</keyword>
<dbReference type="GO" id="GO:0004826">
    <property type="term" value="F:phenylalanine-tRNA ligase activity"/>
    <property type="evidence" value="ECO:0007669"/>
    <property type="project" value="UniProtKB-UniRule"/>
</dbReference>
<dbReference type="SMART" id="SM00873">
    <property type="entry name" value="B3_4"/>
    <property type="match status" value="1"/>
</dbReference>
<comment type="similarity">
    <text evidence="1 12">Belongs to the phenylalanyl-tRNA synthetase beta subunit family. Type 1 subfamily.</text>
</comment>
<evidence type="ECO:0000313" key="16">
    <source>
        <dbReference type="Proteomes" id="UP000287243"/>
    </source>
</evidence>
<dbReference type="NCBIfam" id="TIGR00472">
    <property type="entry name" value="pheT_bact"/>
    <property type="match status" value="1"/>
</dbReference>
<comment type="cofactor">
    <cofactor evidence="12">
        <name>Mg(2+)</name>
        <dbReference type="ChEBI" id="CHEBI:18420"/>
    </cofactor>
    <text evidence="12">Binds 2 magnesium ions per tetramer.</text>
</comment>
<feature type="binding site" evidence="12">
    <location>
        <position position="347"/>
    </location>
    <ligand>
        <name>Mg(2+)</name>
        <dbReference type="ChEBI" id="CHEBI:18420"/>
        <note>shared with alpha subunit</note>
    </ligand>
</feature>
<feature type="domain" description="FDX-ACB" evidence="13">
    <location>
        <begin position="585"/>
        <end position="678"/>
    </location>
</feature>
<dbReference type="InterPro" id="IPR005121">
    <property type="entry name" value="Fdx_antiC-bd"/>
</dbReference>
<dbReference type="PROSITE" id="PS51483">
    <property type="entry name" value="B5"/>
    <property type="match status" value="1"/>
</dbReference>
<evidence type="ECO:0000256" key="12">
    <source>
        <dbReference type="HAMAP-Rule" id="MF_00283"/>
    </source>
</evidence>
<gene>
    <name evidence="12" type="primary">pheT</name>
    <name evidence="15" type="ORF">BU251_09435</name>
</gene>
<dbReference type="GO" id="GO:0000287">
    <property type="term" value="F:magnesium ion binding"/>
    <property type="evidence" value="ECO:0007669"/>
    <property type="project" value="UniProtKB-UniRule"/>
</dbReference>
<dbReference type="GO" id="GO:0005524">
    <property type="term" value="F:ATP binding"/>
    <property type="evidence" value="ECO:0007669"/>
    <property type="project" value="UniProtKB-UniRule"/>
</dbReference>
<dbReference type="SUPFAM" id="SSF46955">
    <property type="entry name" value="Putative DNA-binding domain"/>
    <property type="match status" value="2"/>
</dbReference>
<dbReference type="InterPro" id="IPR004532">
    <property type="entry name" value="Phe-tRNA-ligase_IIc_bsu_bact"/>
</dbReference>
<evidence type="ECO:0000259" key="14">
    <source>
        <dbReference type="PROSITE" id="PS51483"/>
    </source>
</evidence>
<dbReference type="InterPro" id="IPR020825">
    <property type="entry name" value="Phe-tRNA_synthase-like_B3/B4"/>
</dbReference>